<dbReference type="SUPFAM" id="SSF54928">
    <property type="entry name" value="RNA-binding domain, RBD"/>
    <property type="match status" value="1"/>
</dbReference>
<dbReference type="InterPro" id="IPR035979">
    <property type="entry name" value="RBD_domain_sf"/>
</dbReference>
<protein>
    <recommendedName>
        <fullName evidence="4">RRM domain-containing protein</fullName>
    </recommendedName>
</protein>
<dbReference type="GO" id="GO:0071011">
    <property type="term" value="C:precatalytic spliceosome"/>
    <property type="evidence" value="ECO:0007669"/>
    <property type="project" value="TreeGrafter"/>
</dbReference>
<feature type="region of interest" description="Disordered" evidence="3">
    <location>
        <begin position="158"/>
        <end position="227"/>
    </location>
</feature>
<proteinExistence type="predicted"/>
<dbReference type="RefSeq" id="XP_034011425.1">
    <property type="nucleotide sequence ID" value="XM_034156655.1"/>
</dbReference>
<dbReference type="Gene3D" id="3.30.70.330">
    <property type="match status" value="1"/>
</dbReference>
<comment type="caution">
    <text evidence="5">The sequence shown here is derived from an EMBL/GenBank/DDBJ whole genome shotgun (WGS) entry which is preliminary data.</text>
</comment>
<dbReference type="InterPro" id="IPR000504">
    <property type="entry name" value="RRM_dom"/>
</dbReference>
<dbReference type="GO" id="GO:0071013">
    <property type="term" value="C:catalytic step 2 spliceosome"/>
    <property type="evidence" value="ECO:0007669"/>
    <property type="project" value="TreeGrafter"/>
</dbReference>
<dbReference type="InterPro" id="IPR051847">
    <property type="entry name" value="RNA_proc/Spliceosome_comp"/>
</dbReference>
<gene>
    <name evidence="5" type="ORF">DIURU_003848</name>
</gene>
<dbReference type="PROSITE" id="PS50102">
    <property type="entry name" value="RRM"/>
    <property type="match status" value="1"/>
</dbReference>
<dbReference type="GO" id="GO:0000398">
    <property type="term" value="P:mRNA splicing, via spliceosome"/>
    <property type="evidence" value="ECO:0007669"/>
    <property type="project" value="TreeGrafter"/>
</dbReference>
<evidence type="ECO:0000313" key="6">
    <source>
        <dbReference type="Proteomes" id="UP000449547"/>
    </source>
</evidence>
<evidence type="ECO:0000313" key="5">
    <source>
        <dbReference type="EMBL" id="KAA8900425.1"/>
    </source>
</evidence>
<dbReference type="VEuPathDB" id="FungiDB:DIURU_003848"/>
<name>A0A642UJW3_DIURU</name>
<keyword evidence="6" id="KW-1185">Reference proteome</keyword>
<sequence length="227" mass="26130">MSNKVAELNRRELENNVSDDASWHYDYRDTAYIYIGNLPPISKLDILRVFSQYGIPTHVHIVTDKDQRPRGFAYLKYHDPRSCVLAVDNLNGVKIMDKSLRVDHAYYKLRPGDSEDNYKVDYSEVKQIEAKPEVKPVDESKLLKQSAEVSASITVVDDDLADPMAQFEAETTSKKDEEKDRETEEKSDEGNDDTKENKDNKETPETKEDADKDNAPSAPRKRFRRAR</sequence>
<dbReference type="SMART" id="SM00360">
    <property type="entry name" value="RRM"/>
    <property type="match status" value="1"/>
</dbReference>
<reference evidence="5 6" key="1">
    <citation type="submission" date="2019-07" db="EMBL/GenBank/DDBJ databases">
        <title>Genome assembly of two rare yeast pathogens: Diutina rugosa and Trichomonascus ciferrii.</title>
        <authorList>
            <person name="Mixao V."/>
            <person name="Saus E."/>
            <person name="Hansen A."/>
            <person name="Lass-Flor C."/>
            <person name="Gabaldon T."/>
        </authorList>
    </citation>
    <scope>NUCLEOTIDE SEQUENCE [LARGE SCALE GENOMIC DNA]</scope>
    <source>
        <strain evidence="5 6">CBS 613</strain>
    </source>
</reference>
<dbReference type="OMA" id="PMEQFIK"/>
<evidence type="ECO:0000256" key="3">
    <source>
        <dbReference type="SAM" id="MobiDB-lite"/>
    </source>
</evidence>
<organism evidence="5 6">
    <name type="scientific">Diutina rugosa</name>
    <name type="common">Yeast</name>
    <name type="synonym">Candida rugosa</name>
    <dbReference type="NCBI Taxonomy" id="5481"/>
    <lineage>
        <taxon>Eukaryota</taxon>
        <taxon>Fungi</taxon>
        <taxon>Dikarya</taxon>
        <taxon>Ascomycota</taxon>
        <taxon>Saccharomycotina</taxon>
        <taxon>Pichiomycetes</taxon>
        <taxon>Debaryomycetaceae</taxon>
        <taxon>Diutina</taxon>
    </lineage>
</organism>
<evidence type="ECO:0000256" key="2">
    <source>
        <dbReference type="PROSITE-ProRule" id="PRU00176"/>
    </source>
</evidence>
<accession>A0A642UJW3</accession>
<feature type="domain" description="RRM" evidence="4">
    <location>
        <begin position="31"/>
        <end position="107"/>
    </location>
</feature>
<dbReference type="PANTHER" id="PTHR45880:SF1">
    <property type="entry name" value="RNA-BINDING MOTIF PROTEIN, X-LINKED 2"/>
    <property type="match status" value="1"/>
</dbReference>
<dbReference type="GO" id="GO:0003723">
    <property type="term" value="F:RNA binding"/>
    <property type="evidence" value="ECO:0007669"/>
    <property type="project" value="UniProtKB-UniRule"/>
</dbReference>
<dbReference type="Pfam" id="PF00076">
    <property type="entry name" value="RRM_1"/>
    <property type="match status" value="1"/>
</dbReference>
<dbReference type="InterPro" id="IPR012677">
    <property type="entry name" value="Nucleotide-bd_a/b_plait_sf"/>
</dbReference>
<dbReference type="GeneID" id="54782499"/>
<keyword evidence="1 2" id="KW-0694">RNA-binding</keyword>
<dbReference type="PANTHER" id="PTHR45880">
    <property type="entry name" value="RNA-BINDING MOTIF PROTEIN, X-LINKED 2"/>
    <property type="match status" value="1"/>
</dbReference>
<evidence type="ECO:0000259" key="4">
    <source>
        <dbReference type="PROSITE" id="PS50102"/>
    </source>
</evidence>
<dbReference type="EMBL" id="SWFT01000112">
    <property type="protein sequence ID" value="KAA8900425.1"/>
    <property type="molecule type" value="Genomic_DNA"/>
</dbReference>
<dbReference type="OrthoDB" id="2573941at2759"/>
<dbReference type="GO" id="GO:0005686">
    <property type="term" value="C:U2 snRNP"/>
    <property type="evidence" value="ECO:0007669"/>
    <property type="project" value="TreeGrafter"/>
</dbReference>
<feature type="compositionally biased region" description="Basic and acidic residues" evidence="3">
    <location>
        <begin position="171"/>
        <end position="214"/>
    </location>
</feature>
<evidence type="ECO:0000256" key="1">
    <source>
        <dbReference type="ARBA" id="ARBA00022884"/>
    </source>
</evidence>
<dbReference type="Proteomes" id="UP000449547">
    <property type="component" value="Unassembled WGS sequence"/>
</dbReference>
<dbReference type="AlphaFoldDB" id="A0A642UJW3"/>